<name>A0A8B7XNI4_ACAPL</name>
<dbReference type="PANTHER" id="PTHR16007:SF15">
    <property type="entry name" value="TRANSMEMBRANE PROTEIN 45B"/>
    <property type="match status" value="1"/>
</dbReference>
<proteinExistence type="predicted"/>
<feature type="transmembrane region" description="Helical" evidence="1">
    <location>
        <begin position="149"/>
        <end position="169"/>
    </location>
</feature>
<gene>
    <name evidence="3" type="primary">LOC110974799</name>
</gene>
<dbReference type="RefSeq" id="XP_022082374.1">
    <property type="nucleotide sequence ID" value="XM_022226682.1"/>
</dbReference>
<evidence type="ECO:0000313" key="3">
    <source>
        <dbReference type="RefSeq" id="XP_022082374.1"/>
    </source>
</evidence>
<dbReference type="Proteomes" id="UP000694845">
    <property type="component" value="Unplaced"/>
</dbReference>
<feature type="transmembrane region" description="Helical" evidence="1">
    <location>
        <begin position="210"/>
        <end position="232"/>
    </location>
</feature>
<dbReference type="OMA" id="IFLWHCA"/>
<evidence type="ECO:0000313" key="2">
    <source>
        <dbReference type="Proteomes" id="UP000694845"/>
    </source>
</evidence>
<keyword evidence="1" id="KW-0812">Transmembrane</keyword>
<feature type="transmembrane region" description="Helical" evidence="1">
    <location>
        <begin position="12"/>
        <end position="31"/>
    </location>
</feature>
<reference evidence="3" key="1">
    <citation type="submission" date="2025-08" db="UniProtKB">
        <authorList>
            <consortium name="RefSeq"/>
        </authorList>
    </citation>
    <scope>IDENTIFICATION</scope>
</reference>
<feature type="transmembrane region" description="Helical" evidence="1">
    <location>
        <begin position="88"/>
        <end position="105"/>
    </location>
</feature>
<feature type="transmembrane region" description="Helical" evidence="1">
    <location>
        <begin position="51"/>
        <end position="76"/>
    </location>
</feature>
<accession>A0A8B7XNI4</accession>
<keyword evidence="1" id="KW-1133">Transmembrane helix</keyword>
<dbReference type="AlphaFoldDB" id="A0A8B7XNI4"/>
<dbReference type="InterPro" id="IPR042127">
    <property type="entry name" value="TMEM45"/>
</dbReference>
<protein>
    <submittedName>
        <fullName evidence="3">Uncharacterized protein LOC110974799</fullName>
    </submittedName>
</protein>
<dbReference type="GeneID" id="110974799"/>
<organism evidence="2 3">
    <name type="scientific">Acanthaster planci</name>
    <name type="common">Crown-of-thorns starfish</name>
    <dbReference type="NCBI Taxonomy" id="133434"/>
    <lineage>
        <taxon>Eukaryota</taxon>
        <taxon>Metazoa</taxon>
        <taxon>Echinodermata</taxon>
        <taxon>Eleutherozoa</taxon>
        <taxon>Asterozoa</taxon>
        <taxon>Asteroidea</taxon>
        <taxon>Valvatacea</taxon>
        <taxon>Valvatida</taxon>
        <taxon>Acanthasteridae</taxon>
        <taxon>Acanthaster</taxon>
    </lineage>
</organism>
<keyword evidence="1" id="KW-0472">Membrane</keyword>
<sequence>MMESGLTNWGDLLVFGVFLFFLGIGWTFGRCYSDFYKECDSKSRNEIMEALFVRSTVEAAAILGFAGLVLLLGMLRREMDLPLEGSRWSIWFAWVPFLVYAVCRLAEDRWAGLWRRVSRLCLAGTFLCQFVALSAHMHRFPPGTDRAMYEPQCLLVLVATGITITEVVVPLKRRMRWVRPGCTMVQGTWYVQIGFTLCVSGREWQLEDNVTMTVVFIFLWHCALSSIIIHFVRKTVRSALCAEPYIQGDFESCDEDFDVDNIYDDEQIFETIGPSEDVENPKT</sequence>
<evidence type="ECO:0000256" key="1">
    <source>
        <dbReference type="SAM" id="Phobius"/>
    </source>
</evidence>
<feature type="transmembrane region" description="Helical" evidence="1">
    <location>
        <begin position="117"/>
        <end position="137"/>
    </location>
</feature>
<dbReference type="KEGG" id="aplc:110974799"/>
<dbReference type="PANTHER" id="PTHR16007">
    <property type="entry name" value="EPIDIDYMAL MEMBRANE PROTEIN E9-RELATED"/>
    <property type="match status" value="1"/>
</dbReference>
<dbReference type="OrthoDB" id="9987836at2759"/>
<keyword evidence="2" id="KW-1185">Reference proteome</keyword>